<dbReference type="OrthoDB" id="3194735at2"/>
<dbReference type="Proteomes" id="UP000293995">
    <property type="component" value="Chromosome"/>
</dbReference>
<dbReference type="InterPro" id="IPR029061">
    <property type="entry name" value="THDP-binding"/>
</dbReference>
<dbReference type="GO" id="GO:0009097">
    <property type="term" value="P:isoleucine biosynthetic process"/>
    <property type="evidence" value="ECO:0007669"/>
    <property type="project" value="TreeGrafter"/>
</dbReference>
<accession>A0A4P6EMT8</accession>
<dbReference type="PANTHER" id="PTHR18968:SF9">
    <property type="entry name" value="3D-(3,5_4)-TRIHYDROXYCYCLOHEXANE-1,2-DIONE HYDROLASE"/>
    <property type="match status" value="1"/>
</dbReference>
<keyword evidence="7" id="KW-0378">Hydrolase</keyword>
<feature type="domain" description="Thiamine pyrophosphate enzyme N-terminal TPP-binding" evidence="6">
    <location>
        <begin position="54"/>
        <end position="134"/>
    </location>
</feature>
<name>A0A4P6EMT8_9MICO</name>
<dbReference type="Gene3D" id="3.40.50.1220">
    <property type="entry name" value="TPP-binding domain"/>
    <property type="match status" value="1"/>
</dbReference>
<keyword evidence="8" id="KW-1185">Reference proteome</keyword>
<evidence type="ECO:0000256" key="1">
    <source>
        <dbReference type="ARBA" id="ARBA00007812"/>
    </source>
</evidence>
<dbReference type="Pfam" id="PF02775">
    <property type="entry name" value="TPP_enzyme_C"/>
    <property type="match status" value="1"/>
</dbReference>
<dbReference type="Gene3D" id="3.40.50.970">
    <property type="match status" value="2"/>
</dbReference>
<dbReference type="KEGG" id="mprt:ET475_03725"/>
<dbReference type="InterPro" id="IPR045229">
    <property type="entry name" value="TPP_enz"/>
</dbReference>
<evidence type="ECO:0000259" key="5">
    <source>
        <dbReference type="Pfam" id="PF02775"/>
    </source>
</evidence>
<evidence type="ECO:0000259" key="4">
    <source>
        <dbReference type="Pfam" id="PF00205"/>
    </source>
</evidence>
<dbReference type="InterPro" id="IPR011766">
    <property type="entry name" value="TPP_enzyme_TPP-bd"/>
</dbReference>
<dbReference type="AlphaFoldDB" id="A0A4P6EMT8"/>
<dbReference type="GO" id="GO:0000287">
    <property type="term" value="F:magnesium ion binding"/>
    <property type="evidence" value="ECO:0007669"/>
    <property type="project" value="InterPro"/>
</dbReference>
<dbReference type="Pfam" id="PF02776">
    <property type="entry name" value="TPP_enzyme_N"/>
    <property type="match status" value="1"/>
</dbReference>
<dbReference type="GO" id="GO:0003984">
    <property type="term" value="F:acetolactate synthase activity"/>
    <property type="evidence" value="ECO:0007669"/>
    <property type="project" value="TreeGrafter"/>
</dbReference>
<evidence type="ECO:0000313" key="7">
    <source>
        <dbReference type="EMBL" id="QAY59188.1"/>
    </source>
</evidence>
<comment type="similarity">
    <text evidence="1 3">Belongs to the TPP enzyme family.</text>
</comment>
<dbReference type="NCBIfam" id="TIGR04377">
    <property type="entry name" value="myo_inos_iolD"/>
    <property type="match status" value="1"/>
</dbReference>
<organism evidence="7 8">
    <name type="scientific">Microbacterium protaetiae</name>
    <dbReference type="NCBI Taxonomy" id="2509458"/>
    <lineage>
        <taxon>Bacteria</taxon>
        <taxon>Bacillati</taxon>
        <taxon>Actinomycetota</taxon>
        <taxon>Actinomycetes</taxon>
        <taxon>Micrococcales</taxon>
        <taxon>Microbacteriaceae</taxon>
        <taxon>Microbacterium</taxon>
    </lineage>
</organism>
<dbReference type="InterPro" id="IPR012000">
    <property type="entry name" value="Thiamin_PyroP_enz_cen_dom"/>
</dbReference>
<dbReference type="GO" id="GO:0030976">
    <property type="term" value="F:thiamine pyrophosphate binding"/>
    <property type="evidence" value="ECO:0007669"/>
    <property type="project" value="InterPro"/>
</dbReference>
<dbReference type="GO" id="GO:0009099">
    <property type="term" value="P:L-valine biosynthetic process"/>
    <property type="evidence" value="ECO:0007669"/>
    <property type="project" value="TreeGrafter"/>
</dbReference>
<gene>
    <name evidence="7" type="primary">iolD</name>
    <name evidence="7" type="ORF">ET475_03725</name>
</gene>
<dbReference type="EC" id="3.7.1.22" evidence="7"/>
<evidence type="ECO:0000256" key="3">
    <source>
        <dbReference type="RuleBase" id="RU362132"/>
    </source>
</evidence>
<dbReference type="GO" id="GO:0102481">
    <property type="term" value="F:3D-(3,5/4)-trihydroxycyclohexane-1,2-dione hydrolase activity"/>
    <property type="evidence" value="ECO:0007669"/>
    <property type="project" value="UniProtKB-EC"/>
</dbReference>
<dbReference type="GO" id="GO:0019310">
    <property type="term" value="P:inositol catabolic process"/>
    <property type="evidence" value="ECO:0007669"/>
    <property type="project" value="InterPro"/>
</dbReference>
<evidence type="ECO:0000259" key="6">
    <source>
        <dbReference type="Pfam" id="PF02776"/>
    </source>
</evidence>
<sequence>MTTLTLTVAQATIRFLAQQYTRRDGVEQRLVEGFLGIFGHGNVAGLGQALLEAELTEPGEMPYILARNEQGAVNAAVAFAKDRDRLSTMAVTTSVGPGAMNMVTGAALATTNRIPVLLLPADVFANRRPDPVLQQLERPQSRDVTVNDAFRAVSVFFDRVWRPEQLPAALLEAARVLADPTQAGAVVVAMPEDVQAEAYDWPEELFRRRVWTIARTPADPDAVAEAAALIGQARHPLIVAGGGVHYSRAGDALASFAARLGIPVGQTHAGKGVLPHGHPMDIGGLGSTGTTAATALAAEADLVIGIGTRYSDFTTASMSLFARPGVRFVNLNITPMDGPKLSGMPLLGDARAVLAQLDEATADVTPQADHLARVAELRAEWNAQRDAAVTRNWAAHSELGLPSQAELIGILNDELGDEDVIVNAAGSAPGDLHRLWQPRSPRQYHVEYAFSTMGYEVAGALGVKLSDPSRQVVALVGDGSYLMLSQELVTAVAERRKLVVVLVDNRGYASIGNLSESVGSQRFGTKYRYRDAASGRLDGDALPVDYAANLRSLGVEVFEADSTQSFREALRQALTAEESAAVYVRTDPLAPAAPGGAWWDVPVAEVSTLATTQQARAQYERDVRAQRWYL</sequence>
<dbReference type="GO" id="GO:0005948">
    <property type="term" value="C:acetolactate synthase complex"/>
    <property type="evidence" value="ECO:0007669"/>
    <property type="project" value="TreeGrafter"/>
</dbReference>
<dbReference type="EMBL" id="CP035494">
    <property type="protein sequence ID" value="QAY59188.1"/>
    <property type="molecule type" value="Genomic_DNA"/>
</dbReference>
<dbReference type="CDD" id="cd07035">
    <property type="entry name" value="TPP_PYR_POX_like"/>
    <property type="match status" value="1"/>
</dbReference>
<feature type="domain" description="Thiamine pyrophosphate enzyme central" evidence="4">
    <location>
        <begin position="223"/>
        <end position="357"/>
    </location>
</feature>
<reference evidence="7 8" key="1">
    <citation type="submission" date="2019-01" db="EMBL/GenBank/DDBJ databases">
        <title>Genome sequencing of strain DFW100M-13.</title>
        <authorList>
            <person name="Heo J."/>
            <person name="Kim S.-J."/>
            <person name="Kim J.-S."/>
            <person name="Hong S.-B."/>
            <person name="Kwon S.-W."/>
        </authorList>
    </citation>
    <scope>NUCLEOTIDE SEQUENCE [LARGE SCALE GENOMIC DNA]</scope>
    <source>
        <strain evidence="7 8">DFW100M-13</strain>
    </source>
</reference>
<proteinExistence type="inferred from homology"/>
<dbReference type="InterPro" id="IPR030817">
    <property type="entry name" value="Myo_inos_IolD"/>
</dbReference>
<dbReference type="InterPro" id="IPR029035">
    <property type="entry name" value="DHS-like_NAD/FAD-binding_dom"/>
</dbReference>
<dbReference type="InterPro" id="IPR000399">
    <property type="entry name" value="TPP-bd_CS"/>
</dbReference>
<dbReference type="InterPro" id="IPR012001">
    <property type="entry name" value="Thiamin_PyroP_enz_TPP-bd_dom"/>
</dbReference>
<dbReference type="GO" id="GO:0050660">
    <property type="term" value="F:flavin adenine dinucleotide binding"/>
    <property type="evidence" value="ECO:0007669"/>
    <property type="project" value="TreeGrafter"/>
</dbReference>
<evidence type="ECO:0000313" key="8">
    <source>
        <dbReference type="Proteomes" id="UP000293995"/>
    </source>
</evidence>
<dbReference type="RefSeq" id="WP_129386145.1">
    <property type="nucleotide sequence ID" value="NZ_CP035494.1"/>
</dbReference>
<dbReference type="SUPFAM" id="SSF52518">
    <property type="entry name" value="Thiamin diphosphate-binding fold (THDP-binding)"/>
    <property type="match status" value="2"/>
</dbReference>
<dbReference type="PROSITE" id="PS00187">
    <property type="entry name" value="TPP_ENZYMES"/>
    <property type="match status" value="1"/>
</dbReference>
<dbReference type="Pfam" id="PF00205">
    <property type="entry name" value="TPP_enzyme_M"/>
    <property type="match status" value="1"/>
</dbReference>
<dbReference type="SUPFAM" id="SSF52467">
    <property type="entry name" value="DHS-like NAD/FAD-binding domain"/>
    <property type="match status" value="1"/>
</dbReference>
<keyword evidence="2 3" id="KW-0786">Thiamine pyrophosphate</keyword>
<evidence type="ECO:0000256" key="2">
    <source>
        <dbReference type="ARBA" id="ARBA00023052"/>
    </source>
</evidence>
<protein>
    <submittedName>
        <fullName evidence="7">3D-(3,5/4)-trihydroxycyclohexane-1,2-dione acylhydrolase (Decyclizing)</fullName>
        <ecNumber evidence="7">3.7.1.22</ecNumber>
    </submittedName>
</protein>
<feature type="domain" description="Thiamine pyrophosphate enzyme TPP-binding" evidence="5">
    <location>
        <begin position="425"/>
        <end position="582"/>
    </location>
</feature>
<dbReference type="PANTHER" id="PTHR18968">
    <property type="entry name" value="THIAMINE PYROPHOSPHATE ENZYMES"/>
    <property type="match status" value="1"/>
</dbReference>